<dbReference type="EMBL" id="JBBNAE010000005">
    <property type="protein sequence ID" value="KAK9123813.1"/>
    <property type="molecule type" value="Genomic_DNA"/>
</dbReference>
<organism evidence="1 2">
    <name type="scientific">Stephania japonica</name>
    <dbReference type="NCBI Taxonomy" id="461633"/>
    <lineage>
        <taxon>Eukaryota</taxon>
        <taxon>Viridiplantae</taxon>
        <taxon>Streptophyta</taxon>
        <taxon>Embryophyta</taxon>
        <taxon>Tracheophyta</taxon>
        <taxon>Spermatophyta</taxon>
        <taxon>Magnoliopsida</taxon>
        <taxon>Ranunculales</taxon>
        <taxon>Menispermaceae</taxon>
        <taxon>Menispermoideae</taxon>
        <taxon>Cissampelideae</taxon>
        <taxon>Stephania</taxon>
    </lineage>
</organism>
<reference evidence="1 2" key="1">
    <citation type="submission" date="2024-01" db="EMBL/GenBank/DDBJ databases">
        <title>Genome assemblies of Stephania.</title>
        <authorList>
            <person name="Yang L."/>
        </authorList>
    </citation>
    <scope>NUCLEOTIDE SEQUENCE [LARGE SCALE GENOMIC DNA]</scope>
    <source>
        <strain evidence="1">QJT</strain>
        <tissue evidence="1">Leaf</tissue>
    </source>
</reference>
<dbReference type="Proteomes" id="UP001417504">
    <property type="component" value="Unassembled WGS sequence"/>
</dbReference>
<comment type="caution">
    <text evidence="1">The sequence shown here is derived from an EMBL/GenBank/DDBJ whole genome shotgun (WGS) entry which is preliminary data.</text>
</comment>
<gene>
    <name evidence="1" type="ORF">Sjap_013415</name>
</gene>
<accession>A0AAP0IZN0</accession>
<sequence>MWDDVSRGGGAGHSSQTSWKREHEFLLLLFTSSRCWLLLAHHRATTMARWPGGLPKGRHDHVDVALKSKLIACEWCSLFYKFFNVSMFCVFLRKPPLSVALLAGVLLREVAGDHAKPMMVSCNSPTGPSR</sequence>
<keyword evidence="2" id="KW-1185">Reference proteome</keyword>
<evidence type="ECO:0000313" key="1">
    <source>
        <dbReference type="EMBL" id="KAK9123813.1"/>
    </source>
</evidence>
<proteinExistence type="predicted"/>
<name>A0AAP0IZN0_9MAGN</name>
<evidence type="ECO:0000313" key="2">
    <source>
        <dbReference type="Proteomes" id="UP001417504"/>
    </source>
</evidence>
<dbReference type="AlphaFoldDB" id="A0AAP0IZN0"/>
<protein>
    <submittedName>
        <fullName evidence="1">Uncharacterized protein</fullName>
    </submittedName>
</protein>